<evidence type="ECO:0000313" key="4">
    <source>
        <dbReference type="Proteomes" id="UP001279734"/>
    </source>
</evidence>
<protein>
    <recommendedName>
        <fullName evidence="2">MYB-CC type transcription factor LHEQLE-containing domain-containing protein</fullName>
    </recommendedName>
</protein>
<feature type="compositionally biased region" description="Basic and acidic residues" evidence="1">
    <location>
        <begin position="1"/>
        <end position="16"/>
    </location>
</feature>
<evidence type="ECO:0000256" key="1">
    <source>
        <dbReference type="SAM" id="MobiDB-lite"/>
    </source>
</evidence>
<gene>
    <name evidence="3" type="ORF">Nepgr_021229</name>
</gene>
<feature type="domain" description="MYB-CC type transcription factor LHEQLE-containing" evidence="2">
    <location>
        <begin position="130"/>
        <end position="153"/>
    </location>
</feature>
<dbReference type="Pfam" id="PF14379">
    <property type="entry name" value="Myb_CC_LHEQLE"/>
    <property type="match status" value="1"/>
</dbReference>
<proteinExistence type="predicted"/>
<reference evidence="3" key="1">
    <citation type="submission" date="2023-05" db="EMBL/GenBank/DDBJ databases">
        <title>Nepenthes gracilis genome sequencing.</title>
        <authorList>
            <person name="Fukushima K."/>
        </authorList>
    </citation>
    <scope>NUCLEOTIDE SEQUENCE</scope>
    <source>
        <strain evidence="3">SING2019-196</strain>
    </source>
</reference>
<accession>A0AAD3SXS6</accession>
<dbReference type="EMBL" id="BSYO01000020">
    <property type="protein sequence ID" value="GMH19388.1"/>
    <property type="molecule type" value="Genomic_DNA"/>
</dbReference>
<keyword evidence="4" id="KW-1185">Reference proteome</keyword>
<organism evidence="3 4">
    <name type="scientific">Nepenthes gracilis</name>
    <name type="common">Slender pitcher plant</name>
    <dbReference type="NCBI Taxonomy" id="150966"/>
    <lineage>
        <taxon>Eukaryota</taxon>
        <taxon>Viridiplantae</taxon>
        <taxon>Streptophyta</taxon>
        <taxon>Embryophyta</taxon>
        <taxon>Tracheophyta</taxon>
        <taxon>Spermatophyta</taxon>
        <taxon>Magnoliopsida</taxon>
        <taxon>eudicotyledons</taxon>
        <taxon>Gunneridae</taxon>
        <taxon>Pentapetalae</taxon>
        <taxon>Caryophyllales</taxon>
        <taxon>Nepenthaceae</taxon>
        <taxon>Nepenthes</taxon>
    </lineage>
</organism>
<feature type="region of interest" description="Disordered" evidence="1">
    <location>
        <begin position="1"/>
        <end position="25"/>
    </location>
</feature>
<evidence type="ECO:0000313" key="3">
    <source>
        <dbReference type="EMBL" id="GMH19388.1"/>
    </source>
</evidence>
<name>A0AAD3SXS6_NEPGR</name>
<dbReference type="AlphaFoldDB" id="A0AAD3SXS6"/>
<sequence>MNTIEKAPKPKPEAILERGAPGPYRSNEAIPEHLIEPLRKTVGMNVSDTHVGYDMFVDGMNTIGKAPKPKPEAILEPGAPEPSVVRTQLNTTVTFLLSNAIPEHLIIKPVSNTLVMDENDTHVGHLVMSMDITEALWLQMEVQKQLHGQLEVCRYNESCSYRLKSRGNTFYRCSRSRTRWSRKS</sequence>
<dbReference type="InterPro" id="IPR025756">
    <property type="entry name" value="Myb_CC_LHEQLE"/>
</dbReference>
<comment type="caution">
    <text evidence="3">The sequence shown here is derived from an EMBL/GenBank/DDBJ whole genome shotgun (WGS) entry which is preliminary data.</text>
</comment>
<dbReference type="Proteomes" id="UP001279734">
    <property type="component" value="Unassembled WGS sequence"/>
</dbReference>
<evidence type="ECO:0000259" key="2">
    <source>
        <dbReference type="Pfam" id="PF14379"/>
    </source>
</evidence>